<dbReference type="EMBL" id="KK198757">
    <property type="protein sequence ID" value="KCW73439.1"/>
    <property type="molecule type" value="Genomic_DNA"/>
</dbReference>
<dbReference type="GO" id="GO:0061630">
    <property type="term" value="F:ubiquitin protein ligase activity"/>
    <property type="evidence" value="ECO:0007669"/>
    <property type="project" value="UniProtKB-EC"/>
</dbReference>
<feature type="region of interest" description="Disordered" evidence="4">
    <location>
        <begin position="43"/>
        <end position="73"/>
    </location>
</feature>
<reference evidence="5" key="1">
    <citation type="submission" date="2013-07" db="EMBL/GenBank/DDBJ databases">
        <title>The genome of Eucalyptus grandis.</title>
        <authorList>
            <person name="Schmutz J."/>
            <person name="Hayes R."/>
            <person name="Myburg A."/>
            <person name="Tuskan G."/>
            <person name="Grattapaglia D."/>
            <person name="Rokhsar D.S."/>
        </authorList>
    </citation>
    <scope>NUCLEOTIDE SEQUENCE</scope>
    <source>
        <tissue evidence="5">Leaf extractions</tissue>
    </source>
</reference>
<evidence type="ECO:0000313" key="5">
    <source>
        <dbReference type="EMBL" id="KCW73439.1"/>
    </source>
</evidence>
<protein>
    <recommendedName>
        <fullName evidence="2">RING-type E3 ubiquitin transferase</fullName>
        <ecNumber evidence="2">2.3.2.27</ecNumber>
    </recommendedName>
</protein>
<evidence type="ECO:0000256" key="3">
    <source>
        <dbReference type="ARBA" id="ARBA00022786"/>
    </source>
</evidence>
<dbReference type="PANTHER" id="PTHR45647:SF100">
    <property type="entry name" value="U-BOX DOMAIN-CONTAINING PROTEIN 33"/>
    <property type="match status" value="1"/>
</dbReference>
<dbReference type="STRING" id="71139.A0A059C5F4"/>
<evidence type="ECO:0000256" key="2">
    <source>
        <dbReference type="ARBA" id="ARBA00012483"/>
    </source>
</evidence>
<evidence type="ECO:0000256" key="4">
    <source>
        <dbReference type="SAM" id="MobiDB-lite"/>
    </source>
</evidence>
<dbReference type="PANTHER" id="PTHR45647">
    <property type="entry name" value="OS02G0152300 PROTEIN"/>
    <property type="match status" value="1"/>
</dbReference>
<comment type="catalytic activity">
    <reaction evidence="1">
        <text>S-ubiquitinyl-[E2 ubiquitin-conjugating enzyme]-L-cysteine + [acceptor protein]-L-lysine = [E2 ubiquitin-conjugating enzyme]-L-cysteine + N(6)-ubiquitinyl-[acceptor protein]-L-lysine.</text>
        <dbReference type="EC" id="2.3.2.27"/>
    </reaction>
</comment>
<dbReference type="InParanoid" id="A0A059C5F4"/>
<gene>
    <name evidence="5" type="ORF">EUGRSUZ_E01917</name>
</gene>
<proteinExistence type="predicted"/>
<evidence type="ECO:0000256" key="1">
    <source>
        <dbReference type="ARBA" id="ARBA00000900"/>
    </source>
</evidence>
<sequence>MEAAGGRSPPRLAADRLHVAVGGDVQRSKSTLSWALRNFGGGLRIPHAQQPPEDDSDRDPRDPSLNQSDGFGVRNSQEFARQDMYRMRCWMSTFIFVSVEKRYIKMQDKGKGIAQLVGEHATETLITGAGAHSGMAQLKSTSAKFVNQQADPSCYILFICKRQLIYVRERDVNKFNTDVPPSSVSVNSAVDSGLQYLRSPSIGSSALMKLKMICPWFGLREGRGSIINQNQALVMAEATNAK</sequence>
<accession>A0A059C5F4</accession>
<name>A0A059C5F4_EUCGR</name>
<dbReference type="EC" id="2.3.2.27" evidence="2"/>
<dbReference type="InterPro" id="IPR051348">
    <property type="entry name" value="U-box_ubiquitin_ligases"/>
</dbReference>
<dbReference type="AlphaFoldDB" id="A0A059C5F4"/>
<keyword evidence="3" id="KW-0833">Ubl conjugation pathway</keyword>
<organism evidence="5">
    <name type="scientific">Eucalyptus grandis</name>
    <name type="common">Flooded gum</name>
    <dbReference type="NCBI Taxonomy" id="71139"/>
    <lineage>
        <taxon>Eukaryota</taxon>
        <taxon>Viridiplantae</taxon>
        <taxon>Streptophyta</taxon>
        <taxon>Embryophyta</taxon>
        <taxon>Tracheophyta</taxon>
        <taxon>Spermatophyta</taxon>
        <taxon>Magnoliopsida</taxon>
        <taxon>eudicotyledons</taxon>
        <taxon>Gunneridae</taxon>
        <taxon>Pentapetalae</taxon>
        <taxon>rosids</taxon>
        <taxon>malvids</taxon>
        <taxon>Myrtales</taxon>
        <taxon>Myrtaceae</taxon>
        <taxon>Myrtoideae</taxon>
        <taxon>Eucalypteae</taxon>
        <taxon>Eucalyptus</taxon>
    </lineage>
</organism>
<dbReference type="Gramene" id="KCW73439">
    <property type="protein sequence ID" value="KCW73439"/>
    <property type="gene ID" value="EUGRSUZ_E01917"/>
</dbReference>